<organism evidence="7">
    <name type="scientific">Tanacetum cinerariifolium</name>
    <name type="common">Dalmatian daisy</name>
    <name type="synonym">Chrysanthemum cinerariifolium</name>
    <dbReference type="NCBI Taxonomy" id="118510"/>
    <lineage>
        <taxon>Eukaryota</taxon>
        <taxon>Viridiplantae</taxon>
        <taxon>Streptophyta</taxon>
        <taxon>Embryophyta</taxon>
        <taxon>Tracheophyta</taxon>
        <taxon>Spermatophyta</taxon>
        <taxon>Magnoliopsida</taxon>
        <taxon>eudicotyledons</taxon>
        <taxon>Gunneridae</taxon>
        <taxon>Pentapetalae</taxon>
        <taxon>asterids</taxon>
        <taxon>campanulids</taxon>
        <taxon>Asterales</taxon>
        <taxon>Asteraceae</taxon>
        <taxon>Asteroideae</taxon>
        <taxon>Anthemideae</taxon>
        <taxon>Anthemidinae</taxon>
        <taxon>Tanacetum</taxon>
    </lineage>
</organism>
<dbReference type="SUPFAM" id="SSF101936">
    <property type="entry name" value="DNA-binding pseudobarrel domain"/>
    <property type="match status" value="1"/>
</dbReference>
<dbReference type="PROSITE" id="PS50863">
    <property type="entry name" value="B3"/>
    <property type="match status" value="1"/>
</dbReference>
<evidence type="ECO:0000256" key="3">
    <source>
        <dbReference type="ARBA" id="ARBA00023125"/>
    </source>
</evidence>
<feature type="domain" description="TF-B3" evidence="6">
    <location>
        <begin position="1"/>
        <end position="56"/>
    </location>
</feature>
<sequence length="105" mass="11856">MPVRIQTNYHYQAKRYYLMKGWTDFVRSSNISVGDKCVFKFIISEDKLCLAKITKAPTAEVDDDVEIDSGMDGKEADNDVELVDGVDDGDPFFVVTITTIHKSML</sequence>
<reference evidence="7" key="1">
    <citation type="journal article" date="2019" name="Sci. Rep.">
        <title>Draft genome of Tanacetum cinerariifolium, the natural source of mosquito coil.</title>
        <authorList>
            <person name="Yamashiro T."/>
            <person name="Shiraishi A."/>
            <person name="Satake H."/>
            <person name="Nakayama K."/>
        </authorList>
    </citation>
    <scope>NUCLEOTIDE SEQUENCE</scope>
</reference>
<keyword evidence="5" id="KW-0539">Nucleus</keyword>
<evidence type="ECO:0000256" key="5">
    <source>
        <dbReference type="ARBA" id="ARBA00023242"/>
    </source>
</evidence>
<evidence type="ECO:0000256" key="2">
    <source>
        <dbReference type="ARBA" id="ARBA00023015"/>
    </source>
</evidence>
<proteinExistence type="predicted"/>
<keyword evidence="3 7" id="KW-0238">DNA-binding</keyword>
<dbReference type="GO" id="GO:0003677">
    <property type="term" value="F:DNA binding"/>
    <property type="evidence" value="ECO:0007669"/>
    <property type="project" value="UniProtKB-KW"/>
</dbReference>
<dbReference type="AlphaFoldDB" id="A0A699RR59"/>
<protein>
    <submittedName>
        <fullName evidence="7">DNA-binding pseudobarrel domain-containing protein</fullName>
    </submittedName>
</protein>
<evidence type="ECO:0000313" key="7">
    <source>
        <dbReference type="EMBL" id="GFC87617.1"/>
    </source>
</evidence>
<dbReference type="InterPro" id="IPR015300">
    <property type="entry name" value="DNA-bd_pseudobarrel_sf"/>
</dbReference>
<gene>
    <name evidence="7" type="ORF">Tci_859587</name>
</gene>
<dbReference type="Pfam" id="PF02362">
    <property type="entry name" value="B3"/>
    <property type="match status" value="1"/>
</dbReference>
<dbReference type="InterPro" id="IPR003340">
    <property type="entry name" value="B3_DNA-bd"/>
</dbReference>
<accession>A0A699RR59</accession>
<evidence type="ECO:0000256" key="1">
    <source>
        <dbReference type="ARBA" id="ARBA00004123"/>
    </source>
</evidence>
<keyword evidence="2" id="KW-0805">Transcription regulation</keyword>
<comment type="caution">
    <text evidence="7">The sequence shown here is derived from an EMBL/GenBank/DDBJ whole genome shotgun (WGS) entry which is preliminary data.</text>
</comment>
<feature type="non-terminal residue" evidence="7">
    <location>
        <position position="105"/>
    </location>
</feature>
<evidence type="ECO:0000259" key="6">
    <source>
        <dbReference type="PROSITE" id="PS50863"/>
    </source>
</evidence>
<dbReference type="GO" id="GO:0005634">
    <property type="term" value="C:nucleus"/>
    <property type="evidence" value="ECO:0007669"/>
    <property type="project" value="UniProtKB-SubCell"/>
</dbReference>
<keyword evidence="4" id="KW-0804">Transcription</keyword>
<comment type="subcellular location">
    <subcellularLocation>
        <location evidence="1">Nucleus</location>
    </subcellularLocation>
</comment>
<evidence type="ECO:0000256" key="4">
    <source>
        <dbReference type="ARBA" id="ARBA00023163"/>
    </source>
</evidence>
<name>A0A699RR59_TANCI</name>
<dbReference type="Gene3D" id="2.40.330.10">
    <property type="entry name" value="DNA-binding pseudobarrel domain"/>
    <property type="match status" value="1"/>
</dbReference>
<dbReference type="EMBL" id="BKCJ011111193">
    <property type="protein sequence ID" value="GFC87617.1"/>
    <property type="molecule type" value="Genomic_DNA"/>
</dbReference>